<dbReference type="InterPro" id="IPR000160">
    <property type="entry name" value="GGDEF_dom"/>
</dbReference>
<dbReference type="PROSITE" id="PS50113">
    <property type="entry name" value="PAC"/>
    <property type="match status" value="1"/>
</dbReference>
<dbReference type="InterPro" id="IPR013656">
    <property type="entry name" value="PAS_4"/>
</dbReference>
<comment type="caution">
    <text evidence="4">The sequence shown here is derived from an EMBL/GenBank/DDBJ whole genome shotgun (WGS) entry which is preliminary data.</text>
</comment>
<name>A0A1E7RAK4_9GAMM</name>
<feature type="domain" description="PAC" evidence="1">
    <location>
        <begin position="201"/>
        <end position="253"/>
    </location>
</feature>
<dbReference type="PANTHER" id="PTHR44757">
    <property type="entry name" value="DIGUANYLATE CYCLASE DGCP"/>
    <property type="match status" value="1"/>
</dbReference>
<reference evidence="4 5" key="1">
    <citation type="submission" date="2016-09" db="EMBL/GenBank/DDBJ databases">
        <authorList>
            <person name="Capua I."/>
            <person name="De Benedictis P."/>
            <person name="Joannis T."/>
            <person name="Lombin L.H."/>
            <person name="Cattoli G."/>
        </authorList>
    </citation>
    <scope>NUCLEOTIDE SEQUENCE [LARGE SCALE GENOMIC DNA]</scope>
    <source>
        <strain evidence="4 5">ANC 4671</strain>
    </source>
</reference>
<dbReference type="CDD" id="cd01948">
    <property type="entry name" value="EAL"/>
    <property type="match status" value="1"/>
</dbReference>
<accession>A0A1E7RAK4</accession>
<dbReference type="InterPro" id="IPR000700">
    <property type="entry name" value="PAS-assoc_C"/>
</dbReference>
<dbReference type="SMART" id="SM00052">
    <property type="entry name" value="EAL"/>
    <property type="match status" value="1"/>
</dbReference>
<feature type="domain" description="EAL" evidence="2">
    <location>
        <begin position="427"/>
        <end position="682"/>
    </location>
</feature>
<dbReference type="SUPFAM" id="SSF55073">
    <property type="entry name" value="Nucleotide cyclase"/>
    <property type="match status" value="1"/>
</dbReference>
<dbReference type="EMBL" id="MKKK01000019">
    <property type="protein sequence ID" value="OEY96429.1"/>
    <property type="molecule type" value="Genomic_DNA"/>
</dbReference>
<evidence type="ECO:0000259" key="3">
    <source>
        <dbReference type="PROSITE" id="PS50887"/>
    </source>
</evidence>
<dbReference type="SMART" id="SM00267">
    <property type="entry name" value="GGDEF"/>
    <property type="match status" value="1"/>
</dbReference>
<dbReference type="InterPro" id="IPR043128">
    <property type="entry name" value="Rev_trsase/Diguanyl_cyclase"/>
</dbReference>
<dbReference type="AlphaFoldDB" id="A0A1E7RAK4"/>
<dbReference type="InterPro" id="IPR035919">
    <property type="entry name" value="EAL_sf"/>
</dbReference>
<gene>
    <name evidence="4" type="ORF">BJI46_12065</name>
</gene>
<dbReference type="Pfam" id="PF00563">
    <property type="entry name" value="EAL"/>
    <property type="match status" value="1"/>
</dbReference>
<dbReference type="STRING" id="1262585.BJI46_12065"/>
<dbReference type="OrthoDB" id="9804951at2"/>
<dbReference type="InterPro" id="IPR001633">
    <property type="entry name" value="EAL_dom"/>
</dbReference>
<dbReference type="Gene3D" id="3.30.70.270">
    <property type="match status" value="1"/>
</dbReference>
<dbReference type="Gene3D" id="3.20.20.450">
    <property type="entry name" value="EAL domain"/>
    <property type="match status" value="1"/>
</dbReference>
<feature type="domain" description="GGDEF" evidence="3">
    <location>
        <begin position="285"/>
        <end position="418"/>
    </location>
</feature>
<keyword evidence="5" id="KW-1185">Reference proteome</keyword>
<dbReference type="CDD" id="cd01949">
    <property type="entry name" value="GGDEF"/>
    <property type="match status" value="1"/>
</dbReference>
<dbReference type="Pfam" id="PF08448">
    <property type="entry name" value="PAS_4"/>
    <property type="match status" value="1"/>
</dbReference>
<dbReference type="Pfam" id="PF00990">
    <property type="entry name" value="GGDEF"/>
    <property type="match status" value="1"/>
</dbReference>
<dbReference type="SUPFAM" id="SSF55785">
    <property type="entry name" value="PYP-like sensor domain (PAS domain)"/>
    <property type="match status" value="2"/>
</dbReference>
<evidence type="ECO:0000313" key="4">
    <source>
        <dbReference type="EMBL" id="OEY96429.1"/>
    </source>
</evidence>
<dbReference type="PANTHER" id="PTHR44757:SF2">
    <property type="entry name" value="BIOFILM ARCHITECTURE MAINTENANCE PROTEIN MBAA"/>
    <property type="match status" value="1"/>
</dbReference>
<dbReference type="InterPro" id="IPR029787">
    <property type="entry name" value="Nucleotide_cyclase"/>
</dbReference>
<evidence type="ECO:0000313" key="5">
    <source>
        <dbReference type="Proteomes" id="UP000185895"/>
    </source>
</evidence>
<dbReference type="Proteomes" id="UP000185895">
    <property type="component" value="Unassembled WGS sequence"/>
</dbReference>
<dbReference type="Gene3D" id="3.30.450.20">
    <property type="entry name" value="PAS domain"/>
    <property type="match status" value="1"/>
</dbReference>
<dbReference type="InterPro" id="IPR052155">
    <property type="entry name" value="Biofilm_reg_signaling"/>
</dbReference>
<dbReference type="PROSITE" id="PS50883">
    <property type="entry name" value="EAL"/>
    <property type="match status" value="1"/>
</dbReference>
<dbReference type="InterPro" id="IPR035965">
    <property type="entry name" value="PAS-like_dom_sf"/>
</dbReference>
<evidence type="ECO:0000259" key="2">
    <source>
        <dbReference type="PROSITE" id="PS50883"/>
    </source>
</evidence>
<dbReference type="NCBIfam" id="TIGR00254">
    <property type="entry name" value="GGDEF"/>
    <property type="match status" value="1"/>
</dbReference>
<sequence length="684" mass="78284">MNSMAEILDNQIWCEKLPQLIAIKYNHNEMVYFNQLWCEQFAINQYEYDVSIWKKITYIDDYVALDNFLQQHSEPSHILKCRLQLVNDQYHWFMLSKLEIVDSAGNISGLIIQASDINASMEESVNEQIKQQKHIFNTSVDCIKILHPDSRLIYMNQAGCQALNLPINEQKFGMFWTDLLPKNMQKRCLNAIEKANQGEFVRFEMDILDNQGQQVYWDNILTPEYDIHGQVVRILGISRNITEQRLIQDAFKKASELDDLTGLLNRRLFKKLLAKKINQHKNVAKKLGLLMIDLDHFKNVNDSLGHIAGDHLLRVIANRMNTLLSSDITVARLGGDEFAVIVPMIHDPNEVIEVGERILKLIEQPVYFAGKVVNCGMSIGCAIYPDHSEVGTELLRCADIALNEVKARGRGSVELLDINALKSVEVAMDQLNVARMIIQKDMITPYYQPQVNLLTGETIGFEALLRWHDETGMLRFPGELLEAFHNYEWAKKTSEAMQHKIFNDIYQWMNSGLKPVPVSINIAPIEFLRDDCAEKFIQRLEQYRIPAEYINIEITEHHFVQRGVDFVKRALRTLRDYGIKIALDDFGTGYSSLTHLRTFAVDYVKIDGQFVRSVQSDPIALAIIEAICQLAPSLSLEVIAEGIETIEQRDLVVNSGCIYGQGFLYNKALPEASARKFLVVQDNV</sequence>
<dbReference type="SUPFAM" id="SSF141868">
    <property type="entry name" value="EAL domain-like"/>
    <property type="match status" value="1"/>
</dbReference>
<protein>
    <submittedName>
        <fullName evidence="4">Uncharacterized protein</fullName>
    </submittedName>
</protein>
<dbReference type="PROSITE" id="PS50887">
    <property type="entry name" value="GGDEF"/>
    <property type="match status" value="1"/>
</dbReference>
<proteinExistence type="predicted"/>
<evidence type="ECO:0000259" key="1">
    <source>
        <dbReference type="PROSITE" id="PS50113"/>
    </source>
</evidence>
<organism evidence="4 5">
    <name type="scientific">Acinetobacter qingfengensis</name>
    <dbReference type="NCBI Taxonomy" id="1262585"/>
    <lineage>
        <taxon>Bacteria</taxon>
        <taxon>Pseudomonadati</taxon>
        <taxon>Pseudomonadota</taxon>
        <taxon>Gammaproteobacteria</taxon>
        <taxon>Moraxellales</taxon>
        <taxon>Moraxellaceae</taxon>
        <taxon>Acinetobacter</taxon>
    </lineage>
</organism>